<dbReference type="InterPro" id="IPR027417">
    <property type="entry name" value="P-loop_NTPase"/>
</dbReference>
<evidence type="ECO:0000313" key="14">
    <source>
        <dbReference type="EMBL" id="HIX20153.1"/>
    </source>
</evidence>
<reference evidence="14" key="2">
    <citation type="submission" date="2021-04" db="EMBL/GenBank/DDBJ databases">
        <authorList>
            <person name="Gilroy R."/>
        </authorList>
    </citation>
    <scope>NUCLEOTIDE SEQUENCE</scope>
    <source>
        <strain evidence="14">14975</strain>
    </source>
</reference>
<feature type="active site" description="Proton acceptor; for phosphorylation activity. Proton donor; for dephosphorylation activity" evidence="11">
    <location>
        <position position="189"/>
    </location>
</feature>
<evidence type="ECO:0000256" key="9">
    <source>
        <dbReference type="ARBA" id="ARBA00023268"/>
    </source>
</evidence>
<dbReference type="SUPFAM" id="SSF75138">
    <property type="entry name" value="HprK N-terminal domain-like"/>
    <property type="match status" value="1"/>
</dbReference>
<comment type="similarity">
    <text evidence="2 11">Belongs to the HPrK/P family.</text>
</comment>
<sequence length="322" mass="35718">MKAPIIRKVEQITVSHFYECHRGTLELQLLNSPLGMSRSIQQPALNRPGLALAGYFGYFAHERIQIFGAAEMAYISTLCGEERTERLRRIVSDDVPCLIITRAAEVPQDLLDMANSCSVSIFRSTLPTMKFVNRATLILENEFAESTTMHGCMVDVRGVGVLITGKGGIGKSEISLGLVERGAALVADDMVRIRNISGALIATAPKLSSGFIEIRGLGIINVTNLFGLRAYCRASKIDLVINLTDGEMTEMDRLGLERKMFSILGVDVERINLPVAPGRDMTRLVEVAALGHYLHESGYDMAGEFNRRLHKEIRERSQRHKR</sequence>
<evidence type="ECO:0000256" key="1">
    <source>
        <dbReference type="ARBA" id="ARBA00001120"/>
    </source>
</evidence>
<evidence type="ECO:0000256" key="4">
    <source>
        <dbReference type="ARBA" id="ARBA00022527"/>
    </source>
</evidence>
<evidence type="ECO:0000259" key="12">
    <source>
        <dbReference type="Pfam" id="PF02603"/>
    </source>
</evidence>
<accession>A0A9D2AI83</accession>
<dbReference type="GO" id="GO:0005524">
    <property type="term" value="F:ATP binding"/>
    <property type="evidence" value="ECO:0007669"/>
    <property type="project" value="UniProtKB-UniRule"/>
</dbReference>
<keyword evidence="6 11" id="KW-0547">Nucleotide-binding</keyword>
<dbReference type="CDD" id="cd01918">
    <property type="entry name" value="HprK_C"/>
    <property type="match status" value="1"/>
</dbReference>
<keyword evidence="8 11" id="KW-0067">ATP-binding</keyword>
<dbReference type="EMBL" id="DXFQ01000108">
    <property type="protein sequence ID" value="HIX20153.1"/>
    <property type="molecule type" value="Genomic_DNA"/>
</dbReference>
<dbReference type="InterPro" id="IPR028979">
    <property type="entry name" value="Ser_kin/Pase_Hpr-like_N_sf"/>
</dbReference>
<dbReference type="SUPFAM" id="SSF53795">
    <property type="entry name" value="PEP carboxykinase-like"/>
    <property type="match status" value="1"/>
</dbReference>
<evidence type="ECO:0000256" key="11">
    <source>
        <dbReference type="HAMAP-Rule" id="MF_01249"/>
    </source>
</evidence>
<evidence type="ECO:0000256" key="7">
    <source>
        <dbReference type="ARBA" id="ARBA00022777"/>
    </source>
</evidence>
<feature type="region of interest" description="Important for the catalytic mechanism of dephosphorylation" evidence="11">
    <location>
        <begin position="274"/>
        <end position="279"/>
    </location>
</feature>
<evidence type="ECO:0000256" key="6">
    <source>
        <dbReference type="ARBA" id="ARBA00022741"/>
    </source>
</evidence>
<dbReference type="InterPro" id="IPR011104">
    <property type="entry name" value="Hpr_kin/Pase_C"/>
</dbReference>
<feature type="active site" evidence="11">
    <location>
        <position position="150"/>
    </location>
</feature>
<evidence type="ECO:0000259" key="13">
    <source>
        <dbReference type="Pfam" id="PF07475"/>
    </source>
</evidence>
<comment type="caution">
    <text evidence="14">The sequence shown here is derived from an EMBL/GenBank/DDBJ whole genome shotgun (WGS) entry which is preliminary data.</text>
</comment>
<dbReference type="GO" id="GO:0006109">
    <property type="term" value="P:regulation of carbohydrate metabolic process"/>
    <property type="evidence" value="ECO:0007669"/>
    <property type="project" value="UniProtKB-UniRule"/>
</dbReference>
<protein>
    <recommendedName>
        <fullName evidence="11">HPr kinase/phosphorylase</fullName>
        <shortName evidence="11">HPrK/P</shortName>
        <ecNumber evidence="11">2.7.11.-</ecNumber>
        <ecNumber evidence="11">2.7.4.-</ecNumber>
    </recommendedName>
    <alternativeName>
        <fullName evidence="11">HPr(Ser) kinase/phosphorylase</fullName>
    </alternativeName>
</protein>
<proteinExistence type="inferred from homology"/>
<dbReference type="Gene3D" id="3.40.1390.20">
    <property type="entry name" value="HprK N-terminal domain-like"/>
    <property type="match status" value="1"/>
</dbReference>
<comment type="catalytic activity">
    <reaction evidence="1 11">
        <text>[HPr protein]-L-serine + ATP = [HPr protein]-O-phospho-L-serine + ADP + H(+)</text>
        <dbReference type="Rhea" id="RHEA:46600"/>
        <dbReference type="Rhea" id="RHEA-COMP:11602"/>
        <dbReference type="Rhea" id="RHEA-COMP:11603"/>
        <dbReference type="ChEBI" id="CHEBI:15378"/>
        <dbReference type="ChEBI" id="CHEBI:29999"/>
        <dbReference type="ChEBI" id="CHEBI:30616"/>
        <dbReference type="ChEBI" id="CHEBI:83421"/>
        <dbReference type="ChEBI" id="CHEBI:456216"/>
    </reaction>
</comment>
<keyword evidence="11" id="KW-0460">Magnesium</keyword>
<dbReference type="InterPro" id="IPR011126">
    <property type="entry name" value="Hpr_kin/Pase_Hpr_N"/>
</dbReference>
<evidence type="ECO:0000313" key="15">
    <source>
        <dbReference type="Proteomes" id="UP000823964"/>
    </source>
</evidence>
<dbReference type="PANTHER" id="PTHR30305">
    <property type="entry name" value="PROTEIN YJDM-RELATED"/>
    <property type="match status" value="1"/>
</dbReference>
<evidence type="ECO:0000256" key="2">
    <source>
        <dbReference type="ARBA" id="ARBA00006883"/>
    </source>
</evidence>
<feature type="active site" evidence="11">
    <location>
        <position position="253"/>
    </location>
</feature>
<comment type="domain">
    <text evidence="11">The Walker A ATP-binding motif also binds Pi and PPi.</text>
</comment>
<dbReference type="Gene3D" id="3.40.50.300">
    <property type="entry name" value="P-loop containing nucleotide triphosphate hydrolases"/>
    <property type="match status" value="1"/>
</dbReference>
<dbReference type="GO" id="GO:0004712">
    <property type="term" value="F:protein serine/threonine/tyrosine kinase activity"/>
    <property type="evidence" value="ECO:0007669"/>
    <property type="project" value="UniProtKB-UniRule"/>
</dbReference>
<reference evidence="14" key="1">
    <citation type="journal article" date="2021" name="PeerJ">
        <title>Extensive microbial diversity within the chicken gut microbiome revealed by metagenomics and culture.</title>
        <authorList>
            <person name="Gilroy R."/>
            <person name="Ravi A."/>
            <person name="Getino M."/>
            <person name="Pursley I."/>
            <person name="Horton D.L."/>
            <person name="Alikhan N.F."/>
            <person name="Baker D."/>
            <person name="Gharbi K."/>
            <person name="Hall N."/>
            <person name="Watson M."/>
            <person name="Adriaenssens E.M."/>
            <person name="Foster-Nyarko E."/>
            <person name="Jarju S."/>
            <person name="Secka A."/>
            <person name="Antonio M."/>
            <person name="Oren A."/>
            <person name="Chaudhuri R.R."/>
            <person name="La Ragione R."/>
            <person name="Hildebrand F."/>
            <person name="Pallen M.J."/>
        </authorList>
    </citation>
    <scope>NUCLEOTIDE SEQUENCE</scope>
    <source>
        <strain evidence="14">14975</strain>
    </source>
</reference>
<evidence type="ECO:0000256" key="10">
    <source>
        <dbReference type="ARBA" id="ARBA00047657"/>
    </source>
</evidence>
<keyword evidence="5 11" id="KW-0808">Transferase</keyword>
<dbReference type="Proteomes" id="UP000823964">
    <property type="component" value="Unassembled WGS sequence"/>
</dbReference>
<dbReference type="InterPro" id="IPR003755">
    <property type="entry name" value="HPr(Ser)_kin/Pase"/>
</dbReference>
<feature type="region of interest" description="Important for the catalytic mechanism of both phosphorylation and dephosphorylation" evidence="11">
    <location>
        <begin position="212"/>
        <end position="221"/>
    </location>
</feature>
<organism evidence="14 15">
    <name type="scientific">Candidatus Akkermansia intestinigallinarum</name>
    <dbReference type="NCBI Taxonomy" id="2838431"/>
    <lineage>
        <taxon>Bacteria</taxon>
        <taxon>Pseudomonadati</taxon>
        <taxon>Verrucomicrobiota</taxon>
        <taxon>Verrucomicrobiia</taxon>
        <taxon>Verrucomicrobiales</taxon>
        <taxon>Akkermansiaceae</taxon>
        <taxon>Akkermansia</taxon>
    </lineage>
</organism>
<dbReference type="AlphaFoldDB" id="A0A9D2AI83"/>
<dbReference type="GO" id="GO:0000155">
    <property type="term" value="F:phosphorelay sensor kinase activity"/>
    <property type="evidence" value="ECO:0007669"/>
    <property type="project" value="InterPro"/>
</dbReference>
<dbReference type="Pfam" id="PF02603">
    <property type="entry name" value="Hpr_kinase_N"/>
    <property type="match status" value="1"/>
</dbReference>
<dbReference type="HAMAP" id="MF_01249">
    <property type="entry name" value="HPr_kinase"/>
    <property type="match status" value="1"/>
</dbReference>
<evidence type="ECO:0000256" key="5">
    <source>
        <dbReference type="ARBA" id="ARBA00022679"/>
    </source>
</evidence>
<comment type="catalytic activity">
    <reaction evidence="10 11">
        <text>[HPr protein]-O-phospho-L-serine + phosphate + H(+) = [HPr protein]-L-serine + diphosphate</text>
        <dbReference type="Rhea" id="RHEA:46604"/>
        <dbReference type="Rhea" id="RHEA-COMP:11602"/>
        <dbReference type="Rhea" id="RHEA-COMP:11603"/>
        <dbReference type="ChEBI" id="CHEBI:15378"/>
        <dbReference type="ChEBI" id="CHEBI:29999"/>
        <dbReference type="ChEBI" id="CHEBI:33019"/>
        <dbReference type="ChEBI" id="CHEBI:43474"/>
        <dbReference type="ChEBI" id="CHEBI:83421"/>
    </reaction>
</comment>
<dbReference type="NCBIfam" id="TIGR00679">
    <property type="entry name" value="hpr-ser"/>
    <property type="match status" value="1"/>
</dbReference>
<comment type="function">
    <text evidence="11">Catalyzes the ATP- as well as the pyrophosphate-dependent phosphorylation of a specific serine residue in HPr, a phosphocarrier protein of the phosphoenolpyruvate-dependent sugar phosphotransferase system (PTS). HprK/P also catalyzes the pyrophosphate-producing, inorganic phosphate-dependent dephosphorylation (phosphorolysis) of seryl-phosphorylated HPr (P-Ser-HPr).</text>
</comment>
<keyword evidence="7 11" id="KW-0418">Kinase</keyword>
<keyword evidence="4 11" id="KW-0723">Serine/threonine-protein kinase</keyword>
<dbReference type="Pfam" id="PF07475">
    <property type="entry name" value="Hpr_kinase_C"/>
    <property type="match status" value="1"/>
</dbReference>
<feature type="active site" evidence="11">
    <location>
        <position position="171"/>
    </location>
</feature>
<name>A0A9D2AI83_9BACT</name>
<dbReference type="GO" id="GO:0000287">
    <property type="term" value="F:magnesium ion binding"/>
    <property type="evidence" value="ECO:0007669"/>
    <property type="project" value="UniProtKB-UniRule"/>
</dbReference>
<comment type="cofactor">
    <cofactor evidence="11">
        <name>Mg(2+)</name>
        <dbReference type="ChEBI" id="CHEBI:18420"/>
    </cofactor>
</comment>
<feature type="binding site" evidence="11">
    <location>
        <position position="213"/>
    </location>
    <ligand>
        <name>Mg(2+)</name>
        <dbReference type="ChEBI" id="CHEBI:18420"/>
    </ligand>
</feature>
<gene>
    <name evidence="11 14" type="primary">hprK</name>
    <name evidence="14" type="ORF">H9862_06085</name>
</gene>
<comment type="miscellaneous">
    <text evidence="11">Both phosphorylation and phosphorolysis are carried out by the same active site and suggest a common mechanism for both reactions.</text>
</comment>
<comment type="subunit">
    <text evidence="3 11">Homohexamer.</text>
</comment>
<dbReference type="GO" id="GO:0004674">
    <property type="term" value="F:protein serine/threonine kinase activity"/>
    <property type="evidence" value="ECO:0007669"/>
    <property type="project" value="UniProtKB-KW"/>
</dbReference>
<feature type="domain" description="HPr kinase/phosphorylase C-terminal" evidence="13">
    <location>
        <begin position="142"/>
        <end position="308"/>
    </location>
</feature>
<feature type="domain" description="HPr(Ser) kinase/phosphorylase N-terminal" evidence="12">
    <location>
        <begin position="12"/>
        <end position="138"/>
    </location>
</feature>
<dbReference type="EC" id="2.7.11.-" evidence="11"/>
<evidence type="ECO:0000256" key="8">
    <source>
        <dbReference type="ARBA" id="ARBA00022840"/>
    </source>
</evidence>
<keyword evidence="11" id="KW-0479">Metal-binding</keyword>
<dbReference type="EC" id="2.7.4.-" evidence="11"/>
<feature type="binding site" evidence="11">
    <location>
        <position position="172"/>
    </location>
    <ligand>
        <name>Mg(2+)</name>
        <dbReference type="ChEBI" id="CHEBI:18420"/>
    </ligand>
</feature>
<dbReference type="PANTHER" id="PTHR30305:SF1">
    <property type="entry name" value="HPR KINASE_PHOSPHORYLASE"/>
    <property type="match status" value="1"/>
</dbReference>
<comment type="caution">
    <text evidence="11">Lacks conserved residue(s) required for the propagation of feature annotation.</text>
</comment>
<evidence type="ECO:0000256" key="3">
    <source>
        <dbReference type="ARBA" id="ARBA00011643"/>
    </source>
</evidence>
<keyword evidence="9 11" id="KW-0511">Multifunctional enzyme</keyword>